<evidence type="ECO:0000313" key="4">
    <source>
        <dbReference type="Proteomes" id="UP000305100"/>
    </source>
</evidence>
<dbReference type="PRINTS" id="PR00040">
    <property type="entry name" value="HTHMERR"/>
</dbReference>
<name>A0A5R9CRJ7_9LACO</name>
<dbReference type="OrthoDB" id="9811174at2"/>
<organism evidence="3 4">
    <name type="scientific">Lentilactobacillus parafarraginis</name>
    <dbReference type="NCBI Taxonomy" id="390842"/>
    <lineage>
        <taxon>Bacteria</taxon>
        <taxon>Bacillati</taxon>
        <taxon>Bacillota</taxon>
        <taxon>Bacilli</taxon>
        <taxon>Lactobacillales</taxon>
        <taxon>Lactobacillaceae</taxon>
        <taxon>Lentilactobacillus</taxon>
    </lineage>
</organism>
<protein>
    <submittedName>
        <fullName evidence="3">MerR family transcriptional regulator</fullName>
    </submittedName>
</protein>
<dbReference type="CDD" id="cd01109">
    <property type="entry name" value="HTH_YyaN"/>
    <property type="match status" value="1"/>
</dbReference>
<dbReference type="Proteomes" id="UP000305100">
    <property type="component" value="Unassembled WGS sequence"/>
</dbReference>
<reference evidence="3 4" key="1">
    <citation type="submission" date="2019-05" db="EMBL/GenBank/DDBJ databases">
        <title>The metagenome of a microbial culture collection derived from dairy environment covers the genomic content of the human microbiome.</title>
        <authorList>
            <person name="Roder T."/>
            <person name="Wuthrich D."/>
            <person name="Sattari Z."/>
            <person name="Von Ah U."/>
            <person name="Bar C."/>
            <person name="Ronchi F."/>
            <person name="Macpherson A.J."/>
            <person name="Ganal-Vonarburg S.C."/>
            <person name="Bruggmann R."/>
            <person name="Vergeres G."/>
        </authorList>
    </citation>
    <scope>NUCLEOTIDE SEQUENCE [LARGE SCALE GENOMIC DNA]</scope>
    <source>
        <strain evidence="3 4">FAM 1079</strain>
    </source>
</reference>
<dbReference type="SUPFAM" id="SSF46955">
    <property type="entry name" value="Putative DNA-binding domain"/>
    <property type="match status" value="1"/>
</dbReference>
<dbReference type="InterPro" id="IPR047057">
    <property type="entry name" value="MerR_fam"/>
</dbReference>
<dbReference type="Gene3D" id="1.10.1660.10">
    <property type="match status" value="1"/>
</dbReference>
<sequence>MGYEIGTFSKLVNISIDTLRYYEKQELIIPKRNSNNRRLYSDQDIHWIDFIKRLKRTGMPIRDIKRYAKLRYQGNSTIDDRLTLLNEQMTRLKVDKNEIQSHIDFLNQKIDTYHQLKAQIKTSKNA</sequence>
<dbReference type="GO" id="GO:0003677">
    <property type="term" value="F:DNA binding"/>
    <property type="evidence" value="ECO:0007669"/>
    <property type="project" value="UniProtKB-KW"/>
</dbReference>
<dbReference type="InterPro" id="IPR000551">
    <property type="entry name" value="MerR-type_HTH_dom"/>
</dbReference>
<comment type="caution">
    <text evidence="3">The sequence shown here is derived from an EMBL/GenBank/DDBJ whole genome shotgun (WGS) entry which is preliminary data.</text>
</comment>
<dbReference type="PROSITE" id="PS50937">
    <property type="entry name" value="HTH_MERR_2"/>
    <property type="match status" value="1"/>
</dbReference>
<dbReference type="GO" id="GO:0003700">
    <property type="term" value="F:DNA-binding transcription factor activity"/>
    <property type="evidence" value="ECO:0007669"/>
    <property type="project" value="InterPro"/>
</dbReference>
<evidence type="ECO:0000259" key="2">
    <source>
        <dbReference type="PROSITE" id="PS50937"/>
    </source>
</evidence>
<dbReference type="EMBL" id="VBSX01000028">
    <property type="protein sequence ID" value="TLQ17957.1"/>
    <property type="molecule type" value="Genomic_DNA"/>
</dbReference>
<evidence type="ECO:0000256" key="1">
    <source>
        <dbReference type="ARBA" id="ARBA00023125"/>
    </source>
</evidence>
<dbReference type="InterPro" id="IPR009061">
    <property type="entry name" value="DNA-bd_dom_put_sf"/>
</dbReference>
<dbReference type="PANTHER" id="PTHR30204:SF98">
    <property type="entry name" value="HTH-TYPE TRANSCRIPTIONAL REGULATOR ADHR"/>
    <property type="match status" value="1"/>
</dbReference>
<accession>A0A5R9CRJ7</accession>
<dbReference type="RefSeq" id="WP_138467797.1">
    <property type="nucleotide sequence ID" value="NZ_VBSX01000028.1"/>
</dbReference>
<dbReference type="Pfam" id="PF13411">
    <property type="entry name" value="MerR_1"/>
    <property type="match status" value="1"/>
</dbReference>
<dbReference type="SMART" id="SM00422">
    <property type="entry name" value="HTH_MERR"/>
    <property type="match status" value="1"/>
</dbReference>
<evidence type="ECO:0000313" key="3">
    <source>
        <dbReference type="EMBL" id="TLQ17957.1"/>
    </source>
</evidence>
<dbReference type="PANTHER" id="PTHR30204">
    <property type="entry name" value="REDOX-CYCLING DRUG-SENSING TRANSCRIPTIONAL ACTIVATOR SOXR"/>
    <property type="match status" value="1"/>
</dbReference>
<gene>
    <name evidence="3" type="ORF">FEZ41_10665</name>
</gene>
<dbReference type="AlphaFoldDB" id="A0A5R9CRJ7"/>
<proteinExistence type="predicted"/>
<feature type="domain" description="HTH merR-type" evidence="2">
    <location>
        <begin position="1"/>
        <end position="70"/>
    </location>
</feature>
<keyword evidence="1" id="KW-0238">DNA-binding</keyword>